<proteinExistence type="predicted"/>
<reference evidence="2" key="2">
    <citation type="submission" date="2021-09" db="EMBL/GenBank/DDBJ databases">
        <authorList>
            <person name="Gilroy R."/>
        </authorList>
    </citation>
    <scope>NUCLEOTIDE SEQUENCE</scope>
    <source>
        <strain evidence="2">6019</strain>
    </source>
</reference>
<dbReference type="InterPro" id="IPR021560">
    <property type="entry name" value="DUF3021"/>
</dbReference>
<feature type="transmembrane region" description="Helical" evidence="1">
    <location>
        <begin position="89"/>
        <end position="112"/>
    </location>
</feature>
<accession>A0A921B697</accession>
<reference evidence="2" key="1">
    <citation type="journal article" date="2021" name="PeerJ">
        <title>Extensive microbial diversity within the chicken gut microbiome revealed by metagenomics and culture.</title>
        <authorList>
            <person name="Gilroy R."/>
            <person name="Ravi A."/>
            <person name="Getino M."/>
            <person name="Pursley I."/>
            <person name="Horton D.L."/>
            <person name="Alikhan N.F."/>
            <person name="Baker D."/>
            <person name="Gharbi K."/>
            <person name="Hall N."/>
            <person name="Watson M."/>
            <person name="Adriaenssens E.M."/>
            <person name="Foster-Nyarko E."/>
            <person name="Jarju S."/>
            <person name="Secka A."/>
            <person name="Antonio M."/>
            <person name="Oren A."/>
            <person name="Chaudhuri R.R."/>
            <person name="La Ragione R."/>
            <person name="Hildebrand F."/>
            <person name="Pallen M.J."/>
        </authorList>
    </citation>
    <scope>NUCLEOTIDE SEQUENCE</scope>
    <source>
        <strain evidence="2">6019</strain>
    </source>
</reference>
<name>A0A921B697_9STAP</name>
<keyword evidence="1" id="KW-0812">Transmembrane</keyword>
<evidence type="ECO:0000256" key="1">
    <source>
        <dbReference type="SAM" id="Phobius"/>
    </source>
</evidence>
<dbReference type="Pfam" id="PF11457">
    <property type="entry name" value="DUF3021"/>
    <property type="match status" value="1"/>
</dbReference>
<dbReference type="EMBL" id="DYYI01000027">
    <property type="protein sequence ID" value="HJE19287.1"/>
    <property type="molecule type" value="Genomic_DNA"/>
</dbReference>
<keyword evidence="1" id="KW-1133">Transmembrane helix</keyword>
<sequence length="123" mass="13909">MFRIILKNIAIAVGIGSFIYLINVLPILETSEVMSIWIVTGIIGLVSTLHYTEMSGRNAIIIQFVTGIVAFLVAAFFNGWIELTARDIIIYGFEIFVLMLIIYLIFYVMSALDSRKINKKLNE</sequence>
<keyword evidence="1" id="KW-0472">Membrane</keyword>
<feature type="transmembrane region" description="Helical" evidence="1">
    <location>
        <begin position="9"/>
        <end position="28"/>
    </location>
</feature>
<organism evidence="2 3">
    <name type="scientific">Aliicoccus persicus</name>
    <dbReference type="NCBI Taxonomy" id="930138"/>
    <lineage>
        <taxon>Bacteria</taxon>
        <taxon>Bacillati</taxon>
        <taxon>Bacillota</taxon>
        <taxon>Bacilli</taxon>
        <taxon>Bacillales</taxon>
        <taxon>Staphylococcaceae</taxon>
        <taxon>Aliicoccus</taxon>
    </lineage>
</organism>
<dbReference type="AlphaFoldDB" id="A0A921B697"/>
<protein>
    <submittedName>
        <fullName evidence="2">DUF3021 domain-containing protein</fullName>
    </submittedName>
</protein>
<dbReference type="Proteomes" id="UP000763505">
    <property type="component" value="Unassembled WGS sequence"/>
</dbReference>
<evidence type="ECO:0000313" key="2">
    <source>
        <dbReference type="EMBL" id="HJE19287.1"/>
    </source>
</evidence>
<evidence type="ECO:0000313" key="3">
    <source>
        <dbReference type="Proteomes" id="UP000763505"/>
    </source>
</evidence>
<feature type="transmembrane region" description="Helical" evidence="1">
    <location>
        <begin position="59"/>
        <end position="77"/>
    </location>
</feature>
<feature type="transmembrane region" description="Helical" evidence="1">
    <location>
        <begin position="34"/>
        <end position="52"/>
    </location>
</feature>
<gene>
    <name evidence="2" type="ORF">K8V35_02920</name>
</gene>
<comment type="caution">
    <text evidence="2">The sequence shown here is derived from an EMBL/GenBank/DDBJ whole genome shotgun (WGS) entry which is preliminary data.</text>
</comment>